<feature type="coiled-coil region" evidence="1">
    <location>
        <begin position="273"/>
        <end position="305"/>
    </location>
</feature>
<proteinExistence type="predicted"/>
<evidence type="ECO:0000313" key="5">
    <source>
        <dbReference type="Proteomes" id="UP000008206"/>
    </source>
</evidence>
<dbReference type="Pfam" id="PF03432">
    <property type="entry name" value="Relaxase"/>
    <property type="match status" value="1"/>
</dbReference>
<keyword evidence="1" id="KW-0175">Coiled coil</keyword>
<evidence type="ECO:0000256" key="1">
    <source>
        <dbReference type="SAM" id="Coils"/>
    </source>
</evidence>
<reference evidence="5" key="1">
    <citation type="journal article" date="2011" name="MBio">
        <title>Novel metabolic attributes of the genus Cyanothece, comprising a group of unicellular nitrogen-fixing Cyanobacteria.</title>
        <authorList>
            <person name="Bandyopadhyay A."/>
            <person name="Elvitigala T."/>
            <person name="Welsh E."/>
            <person name="Stockel J."/>
            <person name="Liberton M."/>
            <person name="Min H."/>
            <person name="Sherman L.A."/>
            <person name="Pakrasi H.B."/>
        </authorList>
    </citation>
    <scope>NUCLEOTIDE SEQUENCE [LARGE SCALE GENOMIC DNA]</scope>
    <source>
        <strain evidence="5">PCC 7822</strain>
    </source>
</reference>
<feature type="compositionally biased region" description="Basic and acidic residues" evidence="2">
    <location>
        <begin position="163"/>
        <end position="173"/>
    </location>
</feature>
<dbReference type="OrthoDB" id="423968at2"/>
<evidence type="ECO:0000313" key="4">
    <source>
        <dbReference type="EMBL" id="ADN12513.1"/>
    </source>
</evidence>
<keyword evidence="5" id="KW-1185">Reference proteome</keyword>
<dbReference type="EMBL" id="CP002198">
    <property type="protein sequence ID" value="ADN12513.1"/>
    <property type="molecule type" value="Genomic_DNA"/>
</dbReference>
<feature type="region of interest" description="Disordered" evidence="2">
    <location>
        <begin position="145"/>
        <end position="173"/>
    </location>
</feature>
<feature type="domain" description="MobA/VirD2-like nuclease" evidence="3">
    <location>
        <begin position="17"/>
        <end position="143"/>
    </location>
</feature>
<gene>
    <name evidence="4" type="ordered locus">Cyan7822_0469</name>
</gene>
<dbReference type="STRING" id="497965.Cyan7822_0469"/>
<dbReference type="eggNOG" id="COG3843">
    <property type="taxonomic scope" value="Bacteria"/>
</dbReference>
<dbReference type="HOGENOM" id="CLU_022309_3_1_3"/>
<evidence type="ECO:0000256" key="2">
    <source>
        <dbReference type="SAM" id="MobiDB-lite"/>
    </source>
</evidence>
<organism evidence="4 5">
    <name type="scientific">Gloeothece verrucosa (strain PCC 7822)</name>
    <name type="common">Cyanothece sp. (strain PCC 7822)</name>
    <dbReference type="NCBI Taxonomy" id="497965"/>
    <lineage>
        <taxon>Bacteria</taxon>
        <taxon>Bacillati</taxon>
        <taxon>Cyanobacteriota</taxon>
        <taxon>Cyanophyceae</taxon>
        <taxon>Oscillatoriophycideae</taxon>
        <taxon>Chroococcales</taxon>
        <taxon>Aphanothecaceae</taxon>
        <taxon>Gloeothece</taxon>
        <taxon>Gloeothece verrucosa</taxon>
    </lineage>
</organism>
<dbReference type="RefSeq" id="WP_013320623.1">
    <property type="nucleotide sequence ID" value="NC_014501.1"/>
</dbReference>
<dbReference type="Proteomes" id="UP000008206">
    <property type="component" value="Chromosome"/>
</dbReference>
<protein>
    <submittedName>
        <fullName evidence="4">Relaxase/mobilization nuclease family protein</fullName>
    </submittedName>
</protein>
<dbReference type="AlphaFoldDB" id="E0U7C6"/>
<dbReference type="InterPro" id="IPR005094">
    <property type="entry name" value="Endonuclease_MobA/VirD2"/>
</dbReference>
<accession>E0U7C6</accession>
<sequence>MIAKQVQGTNFKNVLDYVHNKAGAKLIGTNMTGKEPESLALEFRISAQLRRRVTKCVYHVSLSVSKEEKLAEQQWVKIARAYLKGMEFDANQYAIYRHTDREHDHIHVIASRIRITDGSVVNDSWQYRRSEKLVRQLEQDFGLSPTQNSWEKRKHSPTTGEIRQQRRTGELNKRSQLQGIIEQALKDRPSIEEFIERLRDKKVNVRLRKSDIGQIEGISYKFNGVAFQGRQLGKDYSWTNLKSILATENSYKLTQDELNPQKEALTVVTTDNQETENNQLEQLKNYNQEVESDELEQQKKTLRDKYVHLASLVRQLPQFHDKKTRDIDIGVTLLSLKSGNDLEEIRITLTQSDQVKQWHQEFPRETYLKIAREYILQVTNKATELIEENYLNQKRVELER</sequence>
<name>E0U7C6_GLOV7</name>
<evidence type="ECO:0000259" key="3">
    <source>
        <dbReference type="Pfam" id="PF03432"/>
    </source>
</evidence>
<dbReference type="KEGG" id="cyj:Cyan7822_0469"/>